<reference evidence="1 2" key="1">
    <citation type="submission" date="2019-10" db="EMBL/GenBank/DDBJ databases">
        <title>WGS of Leuconostoc mesenteroides.</title>
        <authorList>
            <person name="Melo Bolivar J."/>
            <person name="Marino-Ramirez L."/>
            <person name="Villamil Diaz L.M."/>
        </authorList>
    </citation>
    <scope>NUCLEOTIDE SEQUENCE [LARGE SCALE GENOMIC DNA]</scope>
    <source>
        <strain evidence="1 2">M11</strain>
    </source>
</reference>
<dbReference type="GO" id="GO:0009159">
    <property type="term" value="P:deoxyribonucleoside monophosphate catabolic process"/>
    <property type="evidence" value="ECO:0007669"/>
    <property type="project" value="TreeGrafter"/>
</dbReference>
<protein>
    <submittedName>
        <fullName evidence="1">Nucleoside 2-deoxyribosyltransferase</fullName>
    </submittedName>
</protein>
<dbReference type="SUPFAM" id="SSF52309">
    <property type="entry name" value="N-(deoxy)ribosyltransferase-like"/>
    <property type="match status" value="1"/>
</dbReference>
<evidence type="ECO:0000313" key="2">
    <source>
        <dbReference type="Proteomes" id="UP000469952"/>
    </source>
</evidence>
<comment type="caution">
    <text evidence="1">The sequence shown here is derived from an EMBL/GenBank/DDBJ whole genome shotgun (WGS) entry which is preliminary data.</text>
</comment>
<dbReference type="Proteomes" id="UP000469952">
    <property type="component" value="Unassembled WGS sequence"/>
</dbReference>
<dbReference type="InterPro" id="IPR051239">
    <property type="entry name" value="2'-dNMP_N-hydrolase"/>
</dbReference>
<dbReference type="PANTHER" id="PTHR15364">
    <property type="entry name" value="2'-DEOXYNUCLEOSIDE 5'-PHOSPHATE N-HYDROLASE 1"/>
    <property type="match status" value="1"/>
</dbReference>
<accession>A0A222YBE2</accession>
<keyword evidence="1" id="KW-0808">Transferase</keyword>
<dbReference type="Gene3D" id="3.40.50.450">
    <property type="match status" value="1"/>
</dbReference>
<dbReference type="PANTHER" id="PTHR15364:SF0">
    <property type="entry name" value="2'-DEOXYNUCLEOSIDE 5'-PHOSPHATE N-HYDROLASE 1"/>
    <property type="match status" value="1"/>
</dbReference>
<dbReference type="InterPro" id="IPR007710">
    <property type="entry name" value="Nucleoside_deoxyribTrfase"/>
</dbReference>
<dbReference type="OrthoDB" id="397706at2"/>
<dbReference type="GeneID" id="29576603"/>
<dbReference type="GO" id="GO:0016740">
    <property type="term" value="F:transferase activity"/>
    <property type="evidence" value="ECO:0007669"/>
    <property type="project" value="UniProtKB-KW"/>
</dbReference>
<proteinExistence type="predicted"/>
<sequence length="147" mass="16522">MSKNVYLASPFFDKEQIERVERVEKALAANQTLSSVFSPREHQHEEFEMFGPEWRVATYNGDIEAINQADVMVAVIDYVGQEVDPGTAWEFGYAVAKNIPVIVVKEKAGAVNLMMGMPLTAYITDISDLETYDFDATPKIEFSGEIF</sequence>
<gene>
    <name evidence="1" type="ORF">GFV13_06580</name>
</gene>
<dbReference type="GO" id="GO:0070694">
    <property type="term" value="F:5-hydroxymethyl-dUMP N-hydrolase activity"/>
    <property type="evidence" value="ECO:0007669"/>
    <property type="project" value="TreeGrafter"/>
</dbReference>
<dbReference type="RefSeq" id="WP_011679914.1">
    <property type="nucleotide sequence ID" value="NZ_BBPK01000012.1"/>
</dbReference>
<dbReference type="EMBL" id="WIPA01000008">
    <property type="protein sequence ID" value="MQR26938.1"/>
    <property type="molecule type" value="Genomic_DNA"/>
</dbReference>
<organism evidence="1 2">
    <name type="scientific">Leuconostoc mesenteroides</name>
    <dbReference type="NCBI Taxonomy" id="1245"/>
    <lineage>
        <taxon>Bacteria</taxon>
        <taxon>Bacillati</taxon>
        <taxon>Bacillota</taxon>
        <taxon>Bacilli</taxon>
        <taxon>Lactobacillales</taxon>
        <taxon>Lactobacillaceae</taxon>
        <taxon>Leuconostoc</taxon>
    </lineage>
</organism>
<dbReference type="OMA" id="EWQKATF"/>
<name>A0A222YBE2_LEUME</name>
<dbReference type="AlphaFoldDB" id="A0A222YBE2"/>
<evidence type="ECO:0000313" key="1">
    <source>
        <dbReference type="EMBL" id="MQR26938.1"/>
    </source>
</evidence>
<dbReference type="Pfam" id="PF05014">
    <property type="entry name" value="Nuc_deoxyrib_tr"/>
    <property type="match status" value="1"/>
</dbReference>